<keyword evidence="3" id="KW-1185">Reference proteome</keyword>
<dbReference type="KEGG" id="esa:ESA_01630"/>
<feature type="transmembrane region" description="Helical" evidence="1">
    <location>
        <begin position="12"/>
        <end position="31"/>
    </location>
</feature>
<keyword evidence="1" id="KW-1133">Transmembrane helix</keyword>
<sequence length="87" mass="9740">MPTIARRALKVVFFIVLSMLVGRSFDIYSLVSTDTAISLSYKLFGEGGQENVEMAYVIIDTVAIVVLTSIIYVIVMMVLRRFLKSSK</sequence>
<keyword evidence="1" id="KW-0812">Transmembrane</keyword>
<organism evidence="2 3">
    <name type="scientific">Cronobacter sakazakii (strain ATCC BAA-894)</name>
    <name type="common">Enterobacter sakazakii</name>
    <dbReference type="NCBI Taxonomy" id="290339"/>
    <lineage>
        <taxon>Bacteria</taxon>
        <taxon>Pseudomonadati</taxon>
        <taxon>Pseudomonadota</taxon>
        <taxon>Gammaproteobacteria</taxon>
        <taxon>Enterobacterales</taxon>
        <taxon>Enterobacteriaceae</taxon>
        <taxon>Cronobacter</taxon>
    </lineage>
</organism>
<evidence type="ECO:0000313" key="2">
    <source>
        <dbReference type="EMBL" id="ABU76884.1"/>
    </source>
</evidence>
<gene>
    <name evidence="2" type="ordered locus">ESA_01630</name>
</gene>
<dbReference type="Proteomes" id="UP000000260">
    <property type="component" value="Chromosome"/>
</dbReference>
<evidence type="ECO:0000313" key="3">
    <source>
        <dbReference type="Proteomes" id="UP000000260"/>
    </source>
</evidence>
<dbReference type="AlphaFoldDB" id="A7MGJ5"/>
<dbReference type="HOGENOM" id="CLU_2478094_0_0_6"/>
<name>A7MGJ5_CROS8</name>
<protein>
    <submittedName>
        <fullName evidence="2">Uncharacterized protein</fullName>
    </submittedName>
</protein>
<keyword evidence="1" id="KW-0472">Membrane</keyword>
<reference evidence="2 3" key="1">
    <citation type="journal article" date="2010" name="PLoS ONE">
        <title>Genome sequence of Cronobacter sakazakii BAA-894 and comparative genomic hybridization analysis with other Cronobacter species.</title>
        <authorList>
            <person name="Kucerova E."/>
            <person name="Clifton S.W."/>
            <person name="Xia X.Q."/>
            <person name="Long F."/>
            <person name="Porwollik S."/>
            <person name="Fulton L."/>
            <person name="Fronick C."/>
            <person name="Minx P."/>
            <person name="Kyung K."/>
            <person name="Warren W."/>
            <person name="Fulton R."/>
            <person name="Feng D."/>
            <person name="Wollam A."/>
            <person name="Shah N."/>
            <person name="Bhonagiri V."/>
            <person name="Nash W.E."/>
            <person name="Hallsworth-Pepin K."/>
            <person name="Wilson R.K."/>
            <person name="McClelland M."/>
            <person name="Forsythe S.J."/>
        </authorList>
    </citation>
    <scope>NUCLEOTIDE SEQUENCE [LARGE SCALE GENOMIC DNA]</scope>
    <source>
        <strain evidence="2 3">ATCC BAA-894</strain>
    </source>
</reference>
<feature type="transmembrane region" description="Helical" evidence="1">
    <location>
        <begin position="54"/>
        <end position="79"/>
    </location>
</feature>
<dbReference type="EMBL" id="CP000783">
    <property type="protein sequence ID" value="ABU76884.1"/>
    <property type="molecule type" value="Genomic_DNA"/>
</dbReference>
<accession>A7MGJ5</accession>
<proteinExistence type="predicted"/>
<evidence type="ECO:0000256" key="1">
    <source>
        <dbReference type="SAM" id="Phobius"/>
    </source>
</evidence>